<organism evidence="9 10">
    <name type="scientific">Lactuca virosa</name>
    <dbReference type="NCBI Taxonomy" id="75947"/>
    <lineage>
        <taxon>Eukaryota</taxon>
        <taxon>Viridiplantae</taxon>
        <taxon>Streptophyta</taxon>
        <taxon>Embryophyta</taxon>
        <taxon>Tracheophyta</taxon>
        <taxon>Spermatophyta</taxon>
        <taxon>Magnoliopsida</taxon>
        <taxon>eudicotyledons</taxon>
        <taxon>Gunneridae</taxon>
        <taxon>Pentapetalae</taxon>
        <taxon>asterids</taxon>
        <taxon>campanulids</taxon>
        <taxon>Asterales</taxon>
        <taxon>Asteraceae</taxon>
        <taxon>Cichorioideae</taxon>
        <taxon>Cichorieae</taxon>
        <taxon>Lactucinae</taxon>
        <taxon>Lactuca</taxon>
    </lineage>
</organism>
<feature type="domain" description="Integrase catalytic" evidence="8">
    <location>
        <begin position="495"/>
        <end position="671"/>
    </location>
</feature>
<dbReference type="EMBL" id="CAKMRJ010005634">
    <property type="protein sequence ID" value="CAH1450633.1"/>
    <property type="molecule type" value="Genomic_DNA"/>
</dbReference>
<dbReference type="InterPro" id="IPR012337">
    <property type="entry name" value="RNaseH-like_sf"/>
</dbReference>
<comment type="caution">
    <text evidence="9">The sequence shown here is derived from an EMBL/GenBank/DDBJ whole genome shotgun (WGS) entry which is preliminary data.</text>
</comment>
<evidence type="ECO:0000313" key="9">
    <source>
        <dbReference type="EMBL" id="CAH1450633.1"/>
    </source>
</evidence>
<evidence type="ECO:0000256" key="6">
    <source>
        <dbReference type="SAM" id="MobiDB-lite"/>
    </source>
</evidence>
<sequence>MSSANANNNTSGSFSLMNLCQKVTFDGSNFNEWMRYIRMITRYEDKEYVLDEKLERINPEEATPEEMAAFEAHERDATKVHCIMLATMNLELQKSYEDMYPYEMHQDLLDRYHQSARQERYEIITNMITAKMGSGESLTAHLQRMQRYVDRLLKLNVKFDEDLAIDIILHSLPSCYSQFRMTYRMNKEEVTLSKLQGLLRTAESNLKDKSVASSSTVAAPVLAIGQGKGKKRKAPYKSHHKGKTQDGSSSSGTKAGSVKPSSDPKEAECFYCHQKGHWKRSCPKYLQDIKDGKIKPTFAGMYLIKSNNSSFATSWVLDTGCGYHICSDMQGLKRSREVEHGRISLIIGNKKSSPVTKIGVYSLVLSSGLGLDLNNCCYSPDMARNIISFHGLFRQGFRYSFDNSNGSINAYLNGVFYFNALPCNGIYESVLVIDNLGNDVLNIDSSTSLDKACLWHCRLGHVNKKRIAQLQKDGVLESFDLRDDDVCESCLLGKMTKSPFTGTCERGEGVLDLIHTDVCGPFRSTTRDACRFYVTFTDDYSRYGYIYLIKQKSETFEKFKEFKNEVENQLGRKIKMLRSDRGGEYLSLEFHDYLKECGIVSQLTPPRTPQLNSVAERRNRTLLDMVRSMMSRASLPISFWGYALETAAHILNLVPTKKVTKTPHEMWTGKAPSLAHIKVWGCEAFIRRETHDKLEPRSEKCYFIGYPQKSFGYLFYRPNDNVVFVARRGVFRERELISQGDSGSQIDLEELQESGEEGTSDTGMQPEEETPVEPIDQSLPLRRSSRVVVPPQFYGFHITTDGDTFISDSTLVNLDEPNSYKEAMAGPESVKWKEAMDSEIQSMYDNQVWNLVDNVPGRKTVGCKWIFKKKTDMDGKVHTYKARLVAKGFTQTPGVDYDETFSPVAKIKSIRPEGFVDAKHPNRVCKLEKSIYGLKQASRRWNLCFDEKVKEFGFLRNEDESCVYVKASGSIVSFLVLYVDDILLIGNDIPTLQEVKSWLGKCFAMKDLGEAAYILGIRIVRDRSKRLIGLSQDTYLERVLKRFSMENSKKGELPIQCNTKLSKTQSPSTEAEIADKSRVPYASAVGSIMYAMTCTRPDVAFALSMVSKYQGNPGRAHWIAVKNILKYLRRTKEWFLVLGGSDDLRVRGYSDASFQTDRDNYRSRSGWVFTLNGGAVTWKSSKQETVADSTCESEYIAASEASKEAIWLKNFIGDLGVVPSIKEPMEIFCDNEGAVALTKEPRDHGRSRHIDRKYHFIRHRVEEGLLVVKRVSSEDNPADPLTKGLSRVKHLQHARSVGLKDDISLD</sequence>
<dbReference type="Pfam" id="PF00665">
    <property type="entry name" value="rve"/>
    <property type="match status" value="1"/>
</dbReference>
<evidence type="ECO:0000313" key="10">
    <source>
        <dbReference type="Proteomes" id="UP001157418"/>
    </source>
</evidence>
<evidence type="ECO:0000256" key="5">
    <source>
        <dbReference type="PROSITE-ProRule" id="PRU00047"/>
    </source>
</evidence>
<feature type="compositionally biased region" description="Basic residues" evidence="6">
    <location>
        <begin position="228"/>
        <end position="242"/>
    </location>
</feature>
<dbReference type="InterPro" id="IPR013103">
    <property type="entry name" value="RVT_2"/>
</dbReference>
<keyword evidence="1" id="KW-0645">Protease</keyword>
<feature type="region of interest" description="Disordered" evidence="6">
    <location>
        <begin position="752"/>
        <end position="779"/>
    </location>
</feature>
<dbReference type="Pfam" id="PF22936">
    <property type="entry name" value="Pol_BBD"/>
    <property type="match status" value="1"/>
</dbReference>
<evidence type="ECO:0000259" key="8">
    <source>
        <dbReference type="PROSITE" id="PS50994"/>
    </source>
</evidence>
<dbReference type="PROSITE" id="PS50994">
    <property type="entry name" value="INTEGRASE"/>
    <property type="match status" value="1"/>
</dbReference>
<dbReference type="GO" id="GO:0015074">
    <property type="term" value="P:DNA integration"/>
    <property type="evidence" value="ECO:0007669"/>
    <property type="project" value="InterPro"/>
</dbReference>
<dbReference type="InterPro" id="IPR025724">
    <property type="entry name" value="GAG-pre-integrase_dom"/>
</dbReference>
<dbReference type="SUPFAM" id="SSF57756">
    <property type="entry name" value="Retrovirus zinc finger-like domains"/>
    <property type="match status" value="1"/>
</dbReference>
<evidence type="ECO:0000256" key="4">
    <source>
        <dbReference type="ARBA" id="ARBA00022801"/>
    </source>
</evidence>
<name>A0AAU9PKW7_9ASTR</name>
<protein>
    <recommendedName>
        <fullName evidence="11">Polyprotein</fullName>
    </recommendedName>
</protein>
<reference evidence="9 10" key="1">
    <citation type="submission" date="2022-01" db="EMBL/GenBank/DDBJ databases">
        <authorList>
            <person name="Xiong W."/>
            <person name="Schranz E."/>
        </authorList>
    </citation>
    <scope>NUCLEOTIDE SEQUENCE [LARGE SCALE GENOMIC DNA]</scope>
</reference>
<dbReference type="InterPro" id="IPR001878">
    <property type="entry name" value="Znf_CCHC"/>
</dbReference>
<dbReference type="SUPFAM" id="SSF53098">
    <property type="entry name" value="Ribonuclease H-like"/>
    <property type="match status" value="1"/>
</dbReference>
<dbReference type="Pfam" id="PF25597">
    <property type="entry name" value="SH3_retrovirus"/>
    <property type="match status" value="1"/>
</dbReference>
<dbReference type="GO" id="GO:0008270">
    <property type="term" value="F:zinc ion binding"/>
    <property type="evidence" value="ECO:0007669"/>
    <property type="project" value="UniProtKB-KW"/>
</dbReference>
<dbReference type="PROSITE" id="PS50158">
    <property type="entry name" value="ZF_CCHC"/>
    <property type="match status" value="1"/>
</dbReference>
<feature type="region of interest" description="Disordered" evidence="6">
    <location>
        <begin position="226"/>
        <end position="265"/>
    </location>
</feature>
<dbReference type="Gene3D" id="3.30.420.10">
    <property type="entry name" value="Ribonuclease H-like superfamily/Ribonuclease H"/>
    <property type="match status" value="1"/>
</dbReference>
<keyword evidence="2" id="KW-0479">Metal-binding</keyword>
<feature type="domain" description="CCHC-type" evidence="7">
    <location>
        <begin position="269"/>
        <end position="284"/>
    </location>
</feature>
<evidence type="ECO:0008006" key="11">
    <source>
        <dbReference type="Google" id="ProtNLM"/>
    </source>
</evidence>
<dbReference type="PANTHER" id="PTHR42648:SF27">
    <property type="entry name" value="RNA-DIRECTED DNA POLYMERASE"/>
    <property type="match status" value="1"/>
</dbReference>
<dbReference type="Proteomes" id="UP001157418">
    <property type="component" value="Unassembled WGS sequence"/>
</dbReference>
<accession>A0AAU9PKW7</accession>
<feature type="compositionally biased region" description="Polar residues" evidence="6">
    <location>
        <begin position="245"/>
        <end position="254"/>
    </location>
</feature>
<dbReference type="GO" id="GO:0003676">
    <property type="term" value="F:nucleic acid binding"/>
    <property type="evidence" value="ECO:0007669"/>
    <property type="project" value="InterPro"/>
</dbReference>
<dbReference type="Pfam" id="PF13976">
    <property type="entry name" value="gag_pre-integrs"/>
    <property type="match status" value="1"/>
</dbReference>
<dbReference type="InterPro" id="IPR057670">
    <property type="entry name" value="SH3_retrovirus"/>
</dbReference>
<dbReference type="InterPro" id="IPR001584">
    <property type="entry name" value="Integrase_cat-core"/>
</dbReference>
<dbReference type="GO" id="GO:0006508">
    <property type="term" value="P:proteolysis"/>
    <property type="evidence" value="ECO:0007669"/>
    <property type="project" value="UniProtKB-KW"/>
</dbReference>
<dbReference type="Pfam" id="PF07727">
    <property type="entry name" value="RVT_2"/>
    <property type="match status" value="1"/>
</dbReference>
<evidence type="ECO:0000259" key="7">
    <source>
        <dbReference type="PROSITE" id="PS50158"/>
    </source>
</evidence>
<dbReference type="SUPFAM" id="SSF56672">
    <property type="entry name" value="DNA/RNA polymerases"/>
    <property type="match status" value="1"/>
</dbReference>
<dbReference type="Gene3D" id="4.10.60.10">
    <property type="entry name" value="Zinc finger, CCHC-type"/>
    <property type="match status" value="1"/>
</dbReference>
<gene>
    <name evidence="9" type="ORF">LVIROSA_LOCUS36050</name>
</gene>
<dbReference type="SMART" id="SM00343">
    <property type="entry name" value="ZnF_C2HC"/>
    <property type="match status" value="1"/>
</dbReference>
<dbReference type="InterPro" id="IPR036397">
    <property type="entry name" value="RNaseH_sf"/>
</dbReference>
<dbReference type="Pfam" id="PF14223">
    <property type="entry name" value="Retrotran_gag_2"/>
    <property type="match status" value="1"/>
</dbReference>
<evidence type="ECO:0000256" key="1">
    <source>
        <dbReference type="ARBA" id="ARBA00022670"/>
    </source>
</evidence>
<keyword evidence="10" id="KW-1185">Reference proteome</keyword>
<dbReference type="InterPro" id="IPR054722">
    <property type="entry name" value="PolX-like_BBD"/>
</dbReference>
<proteinExistence type="predicted"/>
<dbReference type="InterPro" id="IPR039537">
    <property type="entry name" value="Retrotran_Ty1/copia-like"/>
</dbReference>
<evidence type="ECO:0000256" key="2">
    <source>
        <dbReference type="ARBA" id="ARBA00022723"/>
    </source>
</evidence>
<dbReference type="InterPro" id="IPR043502">
    <property type="entry name" value="DNA/RNA_pol_sf"/>
</dbReference>
<keyword evidence="5" id="KW-0862">Zinc</keyword>
<evidence type="ECO:0000256" key="3">
    <source>
        <dbReference type="ARBA" id="ARBA00022750"/>
    </source>
</evidence>
<keyword evidence="5" id="KW-0863">Zinc-finger</keyword>
<dbReference type="CDD" id="cd09272">
    <property type="entry name" value="RNase_HI_RT_Ty1"/>
    <property type="match status" value="1"/>
</dbReference>
<dbReference type="InterPro" id="IPR036875">
    <property type="entry name" value="Znf_CCHC_sf"/>
</dbReference>
<dbReference type="PANTHER" id="PTHR42648">
    <property type="entry name" value="TRANSPOSASE, PUTATIVE-RELATED"/>
    <property type="match status" value="1"/>
</dbReference>
<keyword evidence="4" id="KW-0378">Hydrolase</keyword>
<dbReference type="GO" id="GO:0004190">
    <property type="term" value="F:aspartic-type endopeptidase activity"/>
    <property type="evidence" value="ECO:0007669"/>
    <property type="project" value="UniProtKB-KW"/>
</dbReference>
<keyword evidence="3" id="KW-0064">Aspartyl protease</keyword>